<evidence type="ECO:0000313" key="3">
    <source>
        <dbReference type="Proteomes" id="UP000014984"/>
    </source>
</evidence>
<dbReference type="STRING" id="1276220.STAIW_v1c04560"/>
<gene>
    <name evidence="2" type="ORF">STAIW_v1c04560</name>
</gene>
<dbReference type="RefSeq" id="WP_020834241.1">
    <property type="nucleotide sequence ID" value="NC_021846.1"/>
</dbReference>
<accession>S5LZG7</accession>
<keyword evidence="3" id="KW-1185">Reference proteome</keyword>
<dbReference type="AlphaFoldDB" id="S5LZG7"/>
<evidence type="ECO:0000313" key="2">
    <source>
        <dbReference type="EMBL" id="AGR41102.1"/>
    </source>
</evidence>
<evidence type="ECO:0008006" key="4">
    <source>
        <dbReference type="Google" id="ProtNLM"/>
    </source>
</evidence>
<dbReference type="EMBL" id="CP005074">
    <property type="protein sequence ID" value="AGR41102.1"/>
    <property type="molecule type" value="Genomic_DNA"/>
</dbReference>
<feature type="transmembrane region" description="Helical" evidence="1">
    <location>
        <begin position="59"/>
        <end position="81"/>
    </location>
</feature>
<sequence length="83" mass="9821">MFLTIIVSRYLSAFATLFLLFIFFFSWKLIRLKYKLKKDINVEAESKFKVRAIKIKKKIIIGLIISICLFVIFTIATYLMVYA</sequence>
<dbReference type="HOGENOM" id="CLU_2540901_0_0_14"/>
<evidence type="ECO:0000256" key="1">
    <source>
        <dbReference type="SAM" id="Phobius"/>
    </source>
</evidence>
<proteinExistence type="predicted"/>
<dbReference type="KEGG" id="stai:STAIW_v1c04560"/>
<reference evidence="2 3" key="1">
    <citation type="journal article" date="2013" name="Genome Biol. Evol.">
        <title>Comparison of metabolic capacities and inference of gene content evolution in mosquito-associated Spiroplasma diminutum and S. taiwanense.</title>
        <authorList>
            <person name="Lo W.S."/>
            <person name="Ku C."/>
            <person name="Chen L.L."/>
            <person name="Chang T.H."/>
            <person name="Kuo C.H."/>
        </authorList>
    </citation>
    <scope>NUCLEOTIDE SEQUENCE [LARGE SCALE GENOMIC DNA]</scope>
    <source>
        <strain evidence="2">CT-1</strain>
    </source>
</reference>
<protein>
    <recommendedName>
        <fullName evidence="4">Transmembrane protein</fullName>
    </recommendedName>
</protein>
<dbReference type="Proteomes" id="UP000014984">
    <property type="component" value="Chromosome"/>
</dbReference>
<keyword evidence="1" id="KW-0812">Transmembrane</keyword>
<name>S5LZG7_9MOLU</name>
<organism evidence="2 3">
    <name type="scientific">Spiroplasma taiwanense CT-1</name>
    <dbReference type="NCBI Taxonomy" id="1276220"/>
    <lineage>
        <taxon>Bacteria</taxon>
        <taxon>Bacillati</taxon>
        <taxon>Mycoplasmatota</taxon>
        <taxon>Mollicutes</taxon>
        <taxon>Entomoplasmatales</taxon>
        <taxon>Spiroplasmataceae</taxon>
        <taxon>Spiroplasma</taxon>
    </lineage>
</organism>
<keyword evidence="1" id="KW-1133">Transmembrane helix</keyword>
<feature type="transmembrane region" description="Helical" evidence="1">
    <location>
        <begin position="6"/>
        <end position="27"/>
    </location>
</feature>
<keyword evidence="1" id="KW-0472">Membrane</keyword>